<dbReference type="Gene3D" id="3.40.710.10">
    <property type="entry name" value="DD-peptidase/beta-lactamase superfamily"/>
    <property type="match status" value="1"/>
</dbReference>
<protein>
    <submittedName>
        <fullName evidence="2">Class A beta-lactamase-related serine hydrolase</fullName>
    </submittedName>
</protein>
<accession>A0A3P3VN57</accession>
<dbReference type="GO" id="GO:0016787">
    <property type="term" value="F:hydrolase activity"/>
    <property type="evidence" value="ECO:0007669"/>
    <property type="project" value="UniProtKB-KW"/>
</dbReference>
<keyword evidence="3" id="KW-1185">Reference proteome</keyword>
<dbReference type="Proteomes" id="UP000280792">
    <property type="component" value="Unassembled WGS sequence"/>
</dbReference>
<gene>
    <name evidence="2" type="ORF">D0544_02665</name>
</gene>
<reference evidence="2 3" key="2">
    <citation type="submission" date="2018-12" db="EMBL/GenBank/DDBJ databases">
        <title>Simiduia agarivorans gen. nov., sp. nov., a marine, agarolytic bacterium isolated from shallow coastal water from Keelung, Taiwan.</title>
        <authorList>
            <person name="Shieh W.Y."/>
        </authorList>
    </citation>
    <scope>NUCLEOTIDE SEQUENCE [LARGE SCALE GENOMIC DNA]</scope>
    <source>
        <strain evidence="2 3">GTF-13</strain>
    </source>
</reference>
<evidence type="ECO:0000313" key="2">
    <source>
        <dbReference type="EMBL" id="RRJ84040.1"/>
    </source>
</evidence>
<reference evidence="2 3" key="1">
    <citation type="submission" date="2018-08" db="EMBL/GenBank/DDBJ databases">
        <authorList>
            <person name="Khan S.A."/>
        </authorList>
    </citation>
    <scope>NUCLEOTIDE SEQUENCE [LARGE SCALE GENOMIC DNA]</scope>
    <source>
        <strain evidence="2 3">GTF-13</strain>
    </source>
</reference>
<evidence type="ECO:0000259" key="1">
    <source>
        <dbReference type="Pfam" id="PF00144"/>
    </source>
</evidence>
<proteinExistence type="predicted"/>
<dbReference type="RefSeq" id="WP_125014467.1">
    <property type="nucleotide sequence ID" value="NZ_QWEZ01000001.1"/>
</dbReference>
<keyword evidence="2" id="KW-0378">Hydrolase</keyword>
<dbReference type="InterPro" id="IPR012338">
    <property type="entry name" value="Beta-lactam/transpept-like"/>
</dbReference>
<dbReference type="SUPFAM" id="SSF56601">
    <property type="entry name" value="beta-lactamase/transpeptidase-like"/>
    <property type="match status" value="1"/>
</dbReference>
<name>A0A3P3VN57_9GAMM</name>
<sequence>MSTLQGYFDLRFEPLRDCFAELFAEGEEVGAALSVSIGGELAVDLWAGHTDAEQTRCWEQDTLVNLFSCTKGLASTAALMLVERGLLSLEERVAHYWPEFGCNGKQDIRVEQLLCHSAGLSAIHPRVPDEALFDWGAMVHYIEQEQPWWEPGTRHGYAPVTFGWTLGELFRRVAGETIGHFVQRELMEPLGQELYIGLPEVLDPRVARIVRAPLTALPDSPVLREIMSHPEGVTAHAFTNPMSVMNSTNKPQWRRMELCSANGHGTARSLAVLYDMLANGGRYRGHSLLAPELIERARREQVRGEDAVLGCESRFGLGFLLHQPRPLAELGGEGNFGHQGASGALGFADPERGIGFGYLCNRMGSEVLVDPRADRLLKALYRCL</sequence>
<dbReference type="InterPro" id="IPR001466">
    <property type="entry name" value="Beta-lactam-related"/>
</dbReference>
<dbReference type="Pfam" id="PF00144">
    <property type="entry name" value="Beta-lactamase"/>
    <property type="match status" value="1"/>
</dbReference>
<feature type="domain" description="Beta-lactamase-related" evidence="1">
    <location>
        <begin position="16"/>
        <end position="377"/>
    </location>
</feature>
<organism evidence="2 3">
    <name type="scientific">Aestuariirhabdus litorea</name>
    <dbReference type="NCBI Taxonomy" id="2528527"/>
    <lineage>
        <taxon>Bacteria</taxon>
        <taxon>Pseudomonadati</taxon>
        <taxon>Pseudomonadota</taxon>
        <taxon>Gammaproteobacteria</taxon>
        <taxon>Oceanospirillales</taxon>
        <taxon>Aestuariirhabdaceae</taxon>
        <taxon>Aestuariirhabdus</taxon>
    </lineage>
</organism>
<dbReference type="PANTHER" id="PTHR43319:SF3">
    <property type="entry name" value="BETA-LACTAMASE-RELATED DOMAIN-CONTAINING PROTEIN"/>
    <property type="match status" value="1"/>
</dbReference>
<dbReference type="PANTHER" id="PTHR43319">
    <property type="entry name" value="BETA-LACTAMASE-RELATED"/>
    <property type="match status" value="1"/>
</dbReference>
<evidence type="ECO:0000313" key="3">
    <source>
        <dbReference type="Proteomes" id="UP000280792"/>
    </source>
</evidence>
<dbReference type="AlphaFoldDB" id="A0A3P3VN57"/>
<dbReference type="InterPro" id="IPR052907">
    <property type="entry name" value="Beta-lactamase/esterase"/>
</dbReference>
<dbReference type="EMBL" id="QWEZ01000001">
    <property type="protein sequence ID" value="RRJ84040.1"/>
    <property type="molecule type" value="Genomic_DNA"/>
</dbReference>
<comment type="caution">
    <text evidence="2">The sequence shown here is derived from an EMBL/GenBank/DDBJ whole genome shotgun (WGS) entry which is preliminary data.</text>
</comment>